<evidence type="ECO:0000313" key="9">
    <source>
        <dbReference type="Proteomes" id="UP000177626"/>
    </source>
</evidence>
<dbReference type="InterPro" id="IPR051533">
    <property type="entry name" value="WaaL-like"/>
</dbReference>
<organism evidence="8 9">
    <name type="scientific">Candidatus Komeilibacteria bacterium RIFOXYC1_FULL_37_11</name>
    <dbReference type="NCBI Taxonomy" id="1798555"/>
    <lineage>
        <taxon>Bacteria</taxon>
        <taxon>Candidatus Komeiliibacteriota</taxon>
    </lineage>
</organism>
<dbReference type="EMBL" id="MHKQ01000011">
    <property type="protein sequence ID" value="OGY94211.1"/>
    <property type="molecule type" value="Genomic_DNA"/>
</dbReference>
<dbReference type="AlphaFoldDB" id="A0A1G2BZ74"/>
<feature type="transmembrane region" description="Helical" evidence="6">
    <location>
        <begin position="107"/>
        <end position="124"/>
    </location>
</feature>
<gene>
    <name evidence="8" type="ORF">A2406_01905</name>
</gene>
<evidence type="ECO:0000256" key="5">
    <source>
        <dbReference type="PROSITE-ProRule" id="PRU00339"/>
    </source>
</evidence>
<evidence type="ECO:0000256" key="6">
    <source>
        <dbReference type="SAM" id="Phobius"/>
    </source>
</evidence>
<dbReference type="GO" id="GO:0016020">
    <property type="term" value="C:membrane"/>
    <property type="evidence" value="ECO:0007669"/>
    <property type="project" value="UniProtKB-SubCell"/>
</dbReference>
<protein>
    <recommendedName>
        <fullName evidence="7">O-antigen ligase-related domain-containing protein</fullName>
    </recommendedName>
</protein>
<comment type="caution">
    <text evidence="8">The sequence shown here is derived from an EMBL/GenBank/DDBJ whole genome shotgun (WGS) entry which is preliminary data.</text>
</comment>
<proteinExistence type="predicted"/>
<accession>A0A1G2BZ74</accession>
<feature type="transmembrane region" description="Helical" evidence="6">
    <location>
        <begin position="506"/>
        <end position="523"/>
    </location>
</feature>
<keyword evidence="5" id="KW-0802">TPR repeat</keyword>
<reference evidence="8 9" key="1">
    <citation type="journal article" date="2016" name="Nat. Commun.">
        <title>Thousands of microbial genomes shed light on interconnected biogeochemical processes in an aquifer system.</title>
        <authorList>
            <person name="Anantharaman K."/>
            <person name="Brown C.T."/>
            <person name="Hug L.A."/>
            <person name="Sharon I."/>
            <person name="Castelle C.J."/>
            <person name="Probst A.J."/>
            <person name="Thomas B.C."/>
            <person name="Singh A."/>
            <person name="Wilkins M.J."/>
            <person name="Karaoz U."/>
            <person name="Brodie E.L."/>
            <person name="Williams K.H."/>
            <person name="Hubbard S.S."/>
            <person name="Banfield J.F."/>
        </authorList>
    </citation>
    <scope>NUCLEOTIDE SEQUENCE [LARGE SCALE GENOMIC DNA]</scope>
</reference>
<dbReference type="Proteomes" id="UP000177626">
    <property type="component" value="Unassembled WGS sequence"/>
</dbReference>
<feature type="transmembrane region" description="Helical" evidence="6">
    <location>
        <begin position="414"/>
        <end position="437"/>
    </location>
</feature>
<feature type="transmembrane region" description="Helical" evidence="6">
    <location>
        <begin position="41"/>
        <end position="59"/>
    </location>
</feature>
<evidence type="ECO:0000256" key="1">
    <source>
        <dbReference type="ARBA" id="ARBA00004141"/>
    </source>
</evidence>
<dbReference type="InterPro" id="IPR007016">
    <property type="entry name" value="O-antigen_ligase-rel_domated"/>
</dbReference>
<dbReference type="PANTHER" id="PTHR37422">
    <property type="entry name" value="TEICHURONIC ACID BIOSYNTHESIS PROTEIN TUAE"/>
    <property type="match status" value="1"/>
</dbReference>
<dbReference type="InterPro" id="IPR019734">
    <property type="entry name" value="TPR_rpt"/>
</dbReference>
<feature type="repeat" description="TPR" evidence="5">
    <location>
        <begin position="654"/>
        <end position="687"/>
    </location>
</feature>
<dbReference type="Pfam" id="PF04932">
    <property type="entry name" value="Wzy_C"/>
    <property type="match status" value="1"/>
</dbReference>
<keyword evidence="3 6" id="KW-1133">Transmembrane helix</keyword>
<evidence type="ECO:0000256" key="3">
    <source>
        <dbReference type="ARBA" id="ARBA00022989"/>
    </source>
</evidence>
<feature type="transmembrane region" description="Helical" evidence="6">
    <location>
        <begin position="173"/>
        <end position="193"/>
    </location>
</feature>
<feature type="transmembrane region" description="Helical" evidence="6">
    <location>
        <begin position="205"/>
        <end position="222"/>
    </location>
</feature>
<keyword evidence="4 6" id="KW-0472">Membrane</keyword>
<feature type="transmembrane region" description="Helical" evidence="6">
    <location>
        <begin position="71"/>
        <end position="95"/>
    </location>
</feature>
<comment type="subcellular location">
    <subcellularLocation>
        <location evidence="1">Membrane</location>
        <topology evidence="1">Multi-pass membrane protein</topology>
    </subcellularLocation>
</comment>
<feature type="transmembrane region" description="Helical" evidence="6">
    <location>
        <begin position="449"/>
        <end position="471"/>
    </location>
</feature>
<dbReference type="PANTHER" id="PTHR37422:SF13">
    <property type="entry name" value="LIPOPOLYSACCHARIDE BIOSYNTHESIS PROTEIN PA4999-RELATED"/>
    <property type="match status" value="1"/>
</dbReference>
<evidence type="ECO:0000256" key="2">
    <source>
        <dbReference type="ARBA" id="ARBA00022692"/>
    </source>
</evidence>
<feature type="transmembrane region" description="Helical" evidence="6">
    <location>
        <begin position="477"/>
        <end position="494"/>
    </location>
</feature>
<feature type="transmembrane region" description="Helical" evidence="6">
    <location>
        <begin position="136"/>
        <end position="153"/>
    </location>
</feature>
<dbReference type="SUPFAM" id="SSF48452">
    <property type="entry name" value="TPR-like"/>
    <property type="match status" value="1"/>
</dbReference>
<feature type="transmembrane region" description="Helical" evidence="6">
    <location>
        <begin position="264"/>
        <end position="281"/>
    </location>
</feature>
<keyword evidence="2 6" id="KW-0812">Transmembrane</keyword>
<name>A0A1G2BZ74_9BACT</name>
<dbReference type="PROSITE" id="PS50005">
    <property type="entry name" value="TPR"/>
    <property type="match status" value="1"/>
</dbReference>
<feature type="transmembrane region" description="Helical" evidence="6">
    <location>
        <begin position="287"/>
        <end position="307"/>
    </location>
</feature>
<feature type="domain" description="O-antigen ligase-related" evidence="7">
    <location>
        <begin position="271"/>
        <end position="430"/>
    </location>
</feature>
<feature type="transmembrane region" description="Helical" evidence="6">
    <location>
        <begin position="12"/>
        <end position="35"/>
    </location>
</feature>
<dbReference type="Gene3D" id="1.25.40.10">
    <property type="entry name" value="Tetratricopeptide repeat domain"/>
    <property type="match status" value="1"/>
</dbReference>
<evidence type="ECO:0000313" key="8">
    <source>
        <dbReference type="EMBL" id="OGY94211.1"/>
    </source>
</evidence>
<sequence length="747" mass="86873">MNNNIDRYINKFLKLIIPIIFLLPFIVSSDYYFPYITPRNFLFRIIVTIILALYLYLFFRNKEKYGFGKNKVILAYFFLAIILTMASILGGDFLYSFWSNYERMDGLVTLYYIIALFLVILGIYRHQKSWLNLLRLSVWAAFIMGIIALAQHWDINILLESSGGDRVTGTLGNATYLAVYSLFNLFFALYLLFKYKNHRPKLELWAFYILDIFLIISEIVNPGRGFLGGIFSDVRLVLLFIIPQVFINLQYYFYNIGQTIRYSWPAYFILIILLNFIALFNTQTRGVLVGLFIAGVVVAIFLLFSHYVSKKVKYFIVVGLTLFILFTGSIFVFKDSDFIQNNSTLRRVANISITDATTETRLLTWQLSLRGFTERPILGWGVENFYLVFNKYFPNQIFKDAGSRVWFDRPHNVFLQYLVDGGILGLLAYLAIFIFALRNFWKHYKKTHDPVTISIFGGLLIAYLVQNFFVFDSLNSYILLVVFLAVSIFLAGDFETNKKWLTSKYLAIPLALLVLIFGFYLNIPQLQTNRQFITRYTDLQKDIAQGQYRRADLDKLLVVIDQQYLGKFELAQVYSEFVPNLVRAQILSPIETKYFIDTAEEKMLQNIKAQPKNVRHHSFLTNLYFNAAMLDPVYAQKGIDLIENQALVLSPTRVQLYYGLGQFYINLGENEQAMANFIKAKGLAPRVFDSYYNLIMASLAMEDLDLANAYFEEMKQNVSVIIKENYLSLFMLYDYFGYKDQAAKLQQ</sequence>
<evidence type="ECO:0000256" key="4">
    <source>
        <dbReference type="ARBA" id="ARBA00023136"/>
    </source>
</evidence>
<dbReference type="InterPro" id="IPR011990">
    <property type="entry name" value="TPR-like_helical_dom_sf"/>
</dbReference>
<feature type="transmembrane region" description="Helical" evidence="6">
    <location>
        <begin position="234"/>
        <end position="252"/>
    </location>
</feature>
<feature type="transmembrane region" description="Helical" evidence="6">
    <location>
        <begin position="314"/>
        <end position="333"/>
    </location>
</feature>
<evidence type="ECO:0000259" key="7">
    <source>
        <dbReference type="Pfam" id="PF04932"/>
    </source>
</evidence>